<gene>
    <name evidence="2" type="ORF">F0Q45_10260</name>
</gene>
<dbReference type="OrthoDB" id="4610560at2"/>
<evidence type="ECO:0000313" key="2">
    <source>
        <dbReference type="EMBL" id="KAA1250313.1"/>
    </source>
</evidence>
<dbReference type="EMBL" id="VTZN01000049">
    <property type="protein sequence ID" value="KAA1250313.1"/>
    <property type="molecule type" value="Genomic_DNA"/>
</dbReference>
<dbReference type="AlphaFoldDB" id="A0A5B1BSI0"/>
<evidence type="ECO:0000313" key="3">
    <source>
        <dbReference type="Proteomes" id="UP000324701"/>
    </source>
</evidence>
<feature type="region of interest" description="Disordered" evidence="1">
    <location>
        <begin position="124"/>
        <end position="164"/>
    </location>
</feature>
<proteinExistence type="predicted"/>
<sequence>MAKTTDETSCSVCGVRLLRRWNRSGTDFTWLDEGGHNYGGDGGPAGVDNIWDYLDWLRIHDIGGYSLFLARVTLGAGILPWQHWHSPAPAPVVYEPGEVPPWCCGEPARLGRDGWLCRENKLHRPHSAGSAPRCGAPPSIPGDLGRFRATESSDRAGTASVERA</sequence>
<name>A0A5B1BSI0_MYCSI</name>
<dbReference type="RefSeq" id="WP_149653851.1">
    <property type="nucleotide sequence ID" value="NZ_VTZN01000049.1"/>
</dbReference>
<feature type="compositionally biased region" description="Basic and acidic residues" evidence="1">
    <location>
        <begin position="145"/>
        <end position="154"/>
    </location>
</feature>
<accession>A0A5B1BSI0</accession>
<dbReference type="Proteomes" id="UP000324701">
    <property type="component" value="Unassembled WGS sequence"/>
</dbReference>
<comment type="caution">
    <text evidence="2">The sequence shown here is derived from an EMBL/GenBank/DDBJ whole genome shotgun (WGS) entry which is preliminary data.</text>
</comment>
<keyword evidence="3" id="KW-1185">Reference proteome</keyword>
<protein>
    <submittedName>
        <fullName evidence="2">Uncharacterized protein</fullName>
    </submittedName>
</protein>
<organism evidence="2 3">
    <name type="scientific">Mycobacterium simiae</name>
    <name type="common">Mycobacterium habana</name>
    <dbReference type="NCBI Taxonomy" id="1784"/>
    <lineage>
        <taxon>Bacteria</taxon>
        <taxon>Bacillati</taxon>
        <taxon>Actinomycetota</taxon>
        <taxon>Actinomycetes</taxon>
        <taxon>Mycobacteriales</taxon>
        <taxon>Mycobacteriaceae</taxon>
        <taxon>Mycobacterium</taxon>
        <taxon>Mycobacterium simiae complex</taxon>
    </lineage>
</organism>
<reference evidence="2 3" key="1">
    <citation type="submission" date="2019-09" db="EMBL/GenBank/DDBJ databases">
        <title>Report of infection by Mycobacterium simiae a patient suffering from pulmonary tuberculosis.</title>
        <authorList>
            <person name="Mohanty P.S."/>
            <person name="Bansal A.K."/>
            <person name="Singh H."/>
            <person name="Sharma S."/>
            <person name="Patil S.A."/>
            <person name="Upadhaya P."/>
            <person name="Singh P.K."/>
            <person name="Kumar D."/>
            <person name="Kumar S."/>
            <person name="Singh R.K."/>
            <person name="Chaudhary B."/>
        </authorList>
    </citation>
    <scope>NUCLEOTIDE SEQUENCE [LARGE SCALE GENOMIC DNA]</scope>
    <source>
        <strain evidence="2 3">JAL-560-SIM</strain>
    </source>
</reference>
<evidence type="ECO:0000256" key="1">
    <source>
        <dbReference type="SAM" id="MobiDB-lite"/>
    </source>
</evidence>